<evidence type="ECO:0000256" key="3">
    <source>
        <dbReference type="SAM" id="MobiDB-lite"/>
    </source>
</evidence>
<dbReference type="PROSITE" id="PS50071">
    <property type="entry name" value="HOMEOBOX_2"/>
    <property type="match status" value="1"/>
</dbReference>
<feature type="compositionally biased region" description="Polar residues" evidence="3">
    <location>
        <begin position="840"/>
        <end position="853"/>
    </location>
</feature>
<feature type="region of interest" description="Disordered" evidence="3">
    <location>
        <begin position="603"/>
        <end position="627"/>
    </location>
</feature>
<keyword evidence="2" id="KW-0238">DNA-binding</keyword>
<feature type="DNA-binding region" description="Homeobox" evidence="2">
    <location>
        <begin position="738"/>
        <end position="804"/>
    </location>
</feature>
<proteinExistence type="predicted"/>
<dbReference type="Proteomes" id="UP000813462">
    <property type="component" value="Unassembled WGS sequence"/>
</dbReference>
<dbReference type="InterPro" id="IPR056560">
    <property type="entry name" value="HTH_NDX"/>
</dbReference>
<evidence type="ECO:0000313" key="6">
    <source>
        <dbReference type="Proteomes" id="UP000813462"/>
    </source>
</evidence>
<dbReference type="InterPro" id="IPR057287">
    <property type="entry name" value="Ndx_N"/>
</dbReference>
<dbReference type="SMART" id="SM00389">
    <property type="entry name" value="HOX"/>
    <property type="match status" value="1"/>
</dbReference>
<feature type="domain" description="Homeobox" evidence="4">
    <location>
        <begin position="736"/>
        <end position="803"/>
    </location>
</feature>
<organism evidence="5 6">
    <name type="scientific">Ziziphus jujuba var. spinosa</name>
    <dbReference type="NCBI Taxonomy" id="714518"/>
    <lineage>
        <taxon>Eukaryota</taxon>
        <taxon>Viridiplantae</taxon>
        <taxon>Streptophyta</taxon>
        <taxon>Embryophyta</taxon>
        <taxon>Tracheophyta</taxon>
        <taxon>Spermatophyta</taxon>
        <taxon>Magnoliopsida</taxon>
        <taxon>eudicotyledons</taxon>
        <taxon>Gunneridae</taxon>
        <taxon>Pentapetalae</taxon>
        <taxon>rosids</taxon>
        <taxon>fabids</taxon>
        <taxon>Rosales</taxon>
        <taxon>Rhamnaceae</taxon>
        <taxon>Paliureae</taxon>
        <taxon>Ziziphus</taxon>
    </lineage>
</organism>
<dbReference type="GO" id="GO:0003697">
    <property type="term" value="F:single-stranded DNA binding"/>
    <property type="evidence" value="ECO:0007669"/>
    <property type="project" value="InterPro"/>
</dbReference>
<dbReference type="Pfam" id="PF25246">
    <property type="entry name" value="Nodulin_N"/>
    <property type="match status" value="1"/>
</dbReference>
<reference evidence="5" key="1">
    <citation type="journal article" date="2021" name="Front. Plant Sci.">
        <title>Chromosome-Scale Genome Assembly for Chinese Sour Jujube and Insights Into Its Genome Evolution and Domestication Signature.</title>
        <authorList>
            <person name="Shen L.-Y."/>
            <person name="Luo H."/>
            <person name="Wang X.-L."/>
            <person name="Wang X.-M."/>
            <person name="Qiu X.-J."/>
            <person name="Liu H."/>
            <person name="Zhou S.-S."/>
            <person name="Jia K.-H."/>
            <person name="Nie S."/>
            <person name="Bao Y.-T."/>
            <person name="Zhang R.-G."/>
            <person name="Yun Q.-Z."/>
            <person name="Chai Y.-H."/>
            <person name="Lu J.-Y."/>
            <person name="Li Y."/>
            <person name="Zhao S.-W."/>
            <person name="Mao J.-F."/>
            <person name="Jia S.-G."/>
            <person name="Mao Y.-M."/>
        </authorList>
    </citation>
    <scope>NUCLEOTIDE SEQUENCE</scope>
    <source>
        <strain evidence="5">AT0</strain>
        <tissue evidence="5">Leaf</tissue>
    </source>
</reference>
<protein>
    <recommendedName>
        <fullName evidence="4">Homeobox domain-containing protein</fullName>
    </recommendedName>
</protein>
<comment type="caution">
    <text evidence="5">The sequence shown here is derived from an EMBL/GenBank/DDBJ whole genome shotgun (WGS) entry which is preliminary data.</text>
</comment>
<dbReference type="PANTHER" id="PTHR35743">
    <property type="entry name" value="NODULIN HOMEOBOX"/>
    <property type="match status" value="1"/>
</dbReference>
<accession>A0A978UQK0</accession>
<feature type="region of interest" description="Disordered" evidence="3">
    <location>
        <begin position="801"/>
        <end position="853"/>
    </location>
</feature>
<dbReference type="EMBL" id="JAEACU010000009">
    <property type="protein sequence ID" value="KAH7517150.1"/>
    <property type="molecule type" value="Genomic_DNA"/>
</dbReference>
<keyword evidence="2" id="KW-0371">Homeobox</keyword>
<feature type="region of interest" description="Disordered" evidence="3">
    <location>
        <begin position="656"/>
        <end position="741"/>
    </location>
</feature>
<dbReference type="Pfam" id="PF24426">
    <property type="entry name" value="HTH_NDX"/>
    <property type="match status" value="1"/>
</dbReference>
<name>A0A978UQK0_ZIZJJ</name>
<evidence type="ECO:0000256" key="1">
    <source>
        <dbReference type="ARBA" id="ARBA00004123"/>
    </source>
</evidence>
<dbReference type="GO" id="GO:0009908">
    <property type="term" value="P:flower development"/>
    <property type="evidence" value="ECO:0007669"/>
    <property type="project" value="InterPro"/>
</dbReference>
<dbReference type="AlphaFoldDB" id="A0A978UQK0"/>
<gene>
    <name evidence="5" type="ORF">FEM48_Zijuj09G0031800</name>
</gene>
<dbReference type="GO" id="GO:0005634">
    <property type="term" value="C:nucleus"/>
    <property type="evidence" value="ECO:0007669"/>
    <property type="project" value="UniProtKB-SubCell"/>
</dbReference>
<dbReference type="InterPro" id="IPR039325">
    <property type="entry name" value="NDX"/>
</dbReference>
<keyword evidence="2" id="KW-0539">Nucleus</keyword>
<dbReference type="Pfam" id="PF24679">
    <property type="entry name" value="Nodulin_C"/>
    <property type="match status" value="1"/>
</dbReference>
<feature type="compositionally biased region" description="Polar residues" evidence="3">
    <location>
        <begin position="681"/>
        <end position="694"/>
    </location>
</feature>
<dbReference type="InterPro" id="IPR001356">
    <property type="entry name" value="HD"/>
</dbReference>
<evidence type="ECO:0000313" key="5">
    <source>
        <dbReference type="EMBL" id="KAH7517150.1"/>
    </source>
</evidence>
<sequence>MRHSKEEASCSAPQVIDLISAVRELNGLSSQDLNILLRDSENFTVQYVTEKESLLKIDMEKLAASLPLHLIAVLMSSDRDEALLRYLLCGIRFLHSLCDLAPRHAKLEQVAYATASIILLDDVKVSEQLLDMTIYMLIVLACYEQENHNFSTLPLLHSTLVACSLHLLTACISSQWQDLVHVLLAHPKVDIFMDAAFGAVCVAIKFLEIELSTQHTDFGNKSSLTAEQMVNYLCQQCEASLQFLQSLCQQKLFRERLLSNKELCGKGGVLCLAQAILKLNVMPMPHFVECARVVAAVSRLKAKVLSILLSLCEAESISYLDEVASSPGSLDLAKSVSLEILELLKTALGRNPKHTAYSNRTFPMGFLQLNAMRLADIFSDDSNFRSYITVYFTKVLTAIFSLPHGDFLSTWCSSELPVKEEDGSIEYDSFAAAGWVLDVFSSINPRNPPSLDFTAVSNNMSQASYAHQRTSLFVKVIANLHCFVPTICEEQERNLFLNKFMECLQMDQSDELPGFIHNSHSPKAPTVCRNLRSLLSHAESLIPNFLNEEDLQLLRVFFNQLQSLLSSTEFEENRVQQIQEKKYEESISWDKFAKLNISEHHQEAQSAGGCSSPLRKEPTDLNNKSGNLKEEMCENSAFQDADQTFVNEQEDQGADAIMEDKGKSGRSASGGMAEIDRDAQNVETSGSDTSTTRGKNAVDQMDNGEFPKSSLPIKESGNGSNLEDEKVETVQCEEKQRRKRKRTIMNDKQISLIERALVDEPEMQRNAALVQSWADKLSSHGSEVTSSQLKNWLNNRKARLARTGRDHRATLEGETSFPDKQVGPGLRSHDTPESPGEDANIQSNSSRDPQTMLRSGAARITDSFPSEAVPMGLPELQTKPGQYVMLVDSVGEEIGKGRVFQVHGQWYGRNLEELRTCVIDVKELKAKRGTRLPYPCVATGVSFEEAVTKIGVMRVMWDANRIFVLRPK</sequence>
<evidence type="ECO:0000256" key="2">
    <source>
        <dbReference type="PROSITE-ProRule" id="PRU00108"/>
    </source>
</evidence>
<feature type="compositionally biased region" description="Basic and acidic residues" evidence="3">
    <location>
        <begin position="723"/>
        <end position="736"/>
    </location>
</feature>
<comment type="subcellular location">
    <subcellularLocation>
        <location evidence="1 2">Nucleus</location>
    </subcellularLocation>
</comment>
<dbReference type="InterPro" id="IPR056559">
    <property type="entry name" value="NDX_C"/>
</dbReference>
<evidence type="ECO:0000259" key="4">
    <source>
        <dbReference type="PROSITE" id="PS50071"/>
    </source>
</evidence>
<dbReference type="PANTHER" id="PTHR35743:SF1">
    <property type="entry name" value="NODULIN HOMEOBOX"/>
    <property type="match status" value="1"/>
</dbReference>